<dbReference type="RefSeq" id="WP_117389743.1">
    <property type="nucleotide sequence ID" value="NZ_QWDC01000001.1"/>
</dbReference>
<dbReference type="OrthoDB" id="880292at2"/>
<proteinExistence type="predicted"/>
<evidence type="ECO:0000313" key="2">
    <source>
        <dbReference type="EMBL" id="RFZ94178.1"/>
    </source>
</evidence>
<reference evidence="2 3" key="1">
    <citation type="submission" date="2018-08" db="EMBL/GenBank/DDBJ databases">
        <title>Mucilaginibacter sp. MYSH2.</title>
        <authorList>
            <person name="Seo T."/>
        </authorList>
    </citation>
    <scope>NUCLEOTIDE SEQUENCE [LARGE SCALE GENOMIC DNA]</scope>
    <source>
        <strain evidence="2 3">MYSH2</strain>
    </source>
</reference>
<evidence type="ECO:0000256" key="1">
    <source>
        <dbReference type="SAM" id="SignalP"/>
    </source>
</evidence>
<sequence>MKNNILPIALLILLASCGGNQSSSNTNDKGNSDTVVKTDTVSLYNEEYSTQHYFSNTQAKDNFTLKVSGSDILKSKAVLEIKNTQGDLLYQYKFTTIDLLIDAKSISADEQTKRITEIFEHYFDGVHFKIPAIDKREKFEDAFSNPNPADKPAWEEIKANQKAIRFQHREGYEGQASVAYSPLLKKAILIHYMD</sequence>
<comment type="caution">
    <text evidence="2">The sequence shown here is derived from an EMBL/GenBank/DDBJ whole genome shotgun (WGS) entry which is preliminary data.</text>
</comment>
<keyword evidence="3" id="KW-1185">Reference proteome</keyword>
<organism evidence="2 3">
    <name type="scientific">Mucilaginibacter conchicola</name>
    <dbReference type="NCBI Taxonomy" id="2303333"/>
    <lineage>
        <taxon>Bacteria</taxon>
        <taxon>Pseudomonadati</taxon>
        <taxon>Bacteroidota</taxon>
        <taxon>Sphingobacteriia</taxon>
        <taxon>Sphingobacteriales</taxon>
        <taxon>Sphingobacteriaceae</taxon>
        <taxon>Mucilaginibacter</taxon>
    </lineage>
</organism>
<dbReference type="EMBL" id="QWDC01000001">
    <property type="protein sequence ID" value="RFZ94178.1"/>
    <property type="molecule type" value="Genomic_DNA"/>
</dbReference>
<dbReference type="Proteomes" id="UP000264217">
    <property type="component" value="Unassembled WGS sequence"/>
</dbReference>
<keyword evidence="1" id="KW-0732">Signal</keyword>
<name>A0A372NVM2_9SPHI</name>
<dbReference type="PROSITE" id="PS51257">
    <property type="entry name" value="PROKAR_LIPOPROTEIN"/>
    <property type="match status" value="1"/>
</dbReference>
<feature type="chain" id="PRO_5017067812" description="Lipoprotein" evidence="1">
    <location>
        <begin position="23"/>
        <end position="194"/>
    </location>
</feature>
<gene>
    <name evidence="2" type="ORF">D0C36_01065</name>
</gene>
<evidence type="ECO:0008006" key="4">
    <source>
        <dbReference type="Google" id="ProtNLM"/>
    </source>
</evidence>
<evidence type="ECO:0000313" key="3">
    <source>
        <dbReference type="Proteomes" id="UP000264217"/>
    </source>
</evidence>
<protein>
    <recommendedName>
        <fullName evidence="4">Lipoprotein</fullName>
    </recommendedName>
</protein>
<feature type="signal peptide" evidence="1">
    <location>
        <begin position="1"/>
        <end position="22"/>
    </location>
</feature>
<accession>A0A372NVM2</accession>
<dbReference type="AlphaFoldDB" id="A0A372NVM2"/>